<evidence type="ECO:0000256" key="1">
    <source>
        <dbReference type="ARBA" id="ARBA00006720"/>
    </source>
</evidence>
<evidence type="ECO:0000256" key="2">
    <source>
        <dbReference type="ARBA" id="ARBA00022448"/>
    </source>
</evidence>
<dbReference type="EMBL" id="MU069470">
    <property type="protein sequence ID" value="KAF5842059.1"/>
    <property type="molecule type" value="Genomic_DNA"/>
</dbReference>
<keyword evidence="5 9" id="KW-0653">Protein transport</keyword>
<comment type="similarity">
    <text evidence="1 9">Belongs to the small Tim family.</text>
</comment>
<proteinExistence type="inferred from homology"/>
<dbReference type="InterPro" id="IPR035427">
    <property type="entry name" value="Tim10-like_dom_sf"/>
</dbReference>
<gene>
    <name evidence="11" type="ORF">DUNSADRAFT_9628</name>
</gene>
<keyword evidence="2 9" id="KW-0813">Transport</keyword>
<keyword evidence="9" id="KW-0143">Chaperone</keyword>
<keyword evidence="12" id="KW-1185">Reference proteome</keyword>
<accession>A0ABQ7H5C6</accession>
<comment type="function">
    <text evidence="9">Mitochondrial intermembrane chaperone that participates in the import and insertion of some multi-pass transmembrane proteins into the mitochondrial inner membrane. Also required for the transfer of beta-barrel precursors from the TOM complex to the sorting and assembly machinery (SAM complex) of the outer membrane. Acts as a chaperone-like protein that protects the hydrophobic precursors from aggregation and guide them through the mitochondrial intermembrane space.</text>
</comment>
<comment type="subcellular location">
    <subcellularLocation>
        <location evidence="9">Mitochondrion inner membrane</location>
        <topology evidence="9">Peripheral membrane protein</topology>
        <orientation evidence="9">Intermembrane side</orientation>
    </subcellularLocation>
</comment>
<evidence type="ECO:0000256" key="7">
    <source>
        <dbReference type="ARBA" id="ARBA00023128"/>
    </source>
</evidence>
<name>A0ABQ7H5C6_DUNSA</name>
<dbReference type="Pfam" id="PF02953">
    <property type="entry name" value="zf-Tim10_DDP"/>
    <property type="match status" value="1"/>
</dbReference>
<comment type="domain">
    <text evidence="9">The twin CX3C motif contains 4 conserved Cys residues that form 2 disulfide bonds in the mitochondrial intermembrane space.</text>
</comment>
<reference evidence="11" key="1">
    <citation type="submission" date="2017-08" db="EMBL/GenBank/DDBJ databases">
        <authorList>
            <person name="Polle J.E."/>
            <person name="Barry K."/>
            <person name="Cushman J."/>
            <person name="Schmutz J."/>
            <person name="Tran D."/>
            <person name="Hathwaick L.T."/>
            <person name="Yim W.C."/>
            <person name="Jenkins J."/>
            <person name="Mckie-Krisberg Z.M."/>
            <person name="Prochnik S."/>
            <person name="Lindquist E."/>
            <person name="Dockter R.B."/>
            <person name="Adam C."/>
            <person name="Molina H."/>
            <person name="Bunkerborg J."/>
            <person name="Jin E."/>
            <person name="Buchheim M."/>
            <person name="Magnuson J."/>
        </authorList>
    </citation>
    <scope>NUCLEOTIDE SEQUENCE</scope>
    <source>
        <strain evidence="11">CCAP 19/18</strain>
    </source>
</reference>
<dbReference type="PANTHER" id="PTHR11038">
    <property type="entry name" value="MITOCHONDRIAL IMPORT INNER MEMBRANE TRANSLOCASE SUBUNIT TIM10"/>
    <property type="match status" value="1"/>
</dbReference>
<dbReference type="PANTHER" id="PTHR11038:SF16">
    <property type="entry name" value="MITOCHONDRIAL IMPORT INNER MEMBRANE TRANSLOCASE SUBUNIT TIM10"/>
    <property type="match status" value="1"/>
</dbReference>
<keyword evidence="9" id="KW-0472">Membrane</keyword>
<keyword evidence="8 9" id="KW-1015">Disulfide bond</keyword>
<organism evidence="11 12">
    <name type="scientific">Dunaliella salina</name>
    <name type="common">Green alga</name>
    <name type="synonym">Protococcus salinus</name>
    <dbReference type="NCBI Taxonomy" id="3046"/>
    <lineage>
        <taxon>Eukaryota</taxon>
        <taxon>Viridiplantae</taxon>
        <taxon>Chlorophyta</taxon>
        <taxon>core chlorophytes</taxon>
        <taxon>Chlorophyceae</taxon>
        <taxon>CS clade</taxon>
        <taxon>Chlamydomonadales</taxon>
        <taxon>Dunaliellaceae</taxon>
        <taxon>Dunaliella</taxon>
    </lineage>
</organism>
<evidence type="ECO:0000256" key="3">
    <source>
        <dbReference type="ARBA" id="ARBA00022723"/>
    </source>
</evidence>
<keyword evidence="4" id="KW-0862">Zinc</keyword>
<keyword evidence="6 9" id="KW-0811">Translocation</keyword>
<evidence type="ECO:0000256" key="5">
    <source>
        <dbReference type="ARBA" id="ARBA00022927"/>
    </source>
</evidence>
<keyword evidence="9" id="KW-0999">Mitochondrion inner membrane</keyword>
<dbReference type="SUPFAM" id="SSF144122">
    <property type="entry name" value="Tim10-like"/>
    <property type="match status" value="1"/>
</dbReference>
<evidence type="ECO:0000259" key="10">
    <source>
        <dbReference type="Pfam" id="PF02953"/>
    </source>
</evidence>
<evidence type="ECO:0000313" key="12">
    <source>
        <dbReference type="Proteomes" id="UP000815325"/>
    </source>
</evidence>
<evidence type="ECO:0000256" key="8">
    <source>
        <dbReference type="ARBA" id="ARBA00023157"/>
    </source>
</evidence>
<dbReference type="Proteomes" id="UP000815325">
    <property type="component" value="Unassembled WGS sequence"/>
</dbReference>
<comment type="subunit">
    <text evidence="9">Heterohexamer.</text>
</comment>
<evidence type="ECO:0000256" key="9">
    <source>
        <dbReference type="RuleBase" id="RU367043"/>
    </source>
</evidence>
<evidence type="ECO:0000256" key="4">
    <source>
        <dbReference type="ARBA" id="ARBA00022833"/>
    </source>
</evidence>
<dbReference type="InterPro" id="IPR004217">
    <property type="entry name" value="Tim10-like"/>
</dbReference>
<comment type="caution">
    <text evidence="11">The sequence shown here is derived from an EMBL/GenBank/DDBJ whole genome shotgun (WGS) entry which is preliminary data.</text>
</comment>
<evidence type="ECO:0000256" key="6">
    <source>
        <dbReference type="ARBA" id="ARBA00023010"/>
    </source>
</evidence>
<feature type="domain" description="Tim10-like" evidence="10">
    <location>
        <begin position="26"/>
        <end position="83"/>
    </location>
</feature>
<sequence>MSSPPSSNDINDPANQAAAGAALALATTELEYRVELLNKMVASCYDKCAARPFKEGTLSVGENSCVDRCCAKYWQVVAIVGQLLGAQK</sequence>
<dbReference type="Gene3D" id="1.10.287.810">
    <property type="entry name" value="Mitochondrial import inner membrane translocase subunit tim13 like domains"/>
    <property type="match status" value="1"/>
</dbReference>
<evidence type="ECO:0000313" key="11">
    <source>
        <dbReference type="EMBL" id="KAF5842059.1"/>
    </source>
</evidence>
<protein>
    <recommendedName>
        <fullName evidence="9">Mitochondrial import inner membrane translocase subunit</fullName>
    </recommendedName>
</protein>
<keyword evidence="7 9" id="KW-0496">Mitochondrion</keyword>
<keyword evidence="3" id="KW-0479">Metal-binding</keyword>